<sequence>MKIMANFEVSRRIQSDRAMDSHAVRDFIKEKLGNTSKFTVSSETNTNMVLEGRVKESVFTPMTKFEANVEVRVENDKARISIRGKSSPNWVFWVFFLVGLFTGIFLLIALVLFFVQRNKPKETFEGILGALETEFGKF</sequence>
<evidence type="ECO:0000313" key="2">
    <source>
        <dbReference type="EMBL" id="ASM77896.1"/>
    </source>
</evidence>
<protein>
    <submittedName>
        <fullName evidence="2">Uncharacterized protein</fullName>
    </submittedName>
</protein>
<organism evidence="2 3">
    <name type="scientific">Vitreoscilla filiformis</name>
    <dbReference type="NCBI Taxonomy" id="63"/>
    <lineage>
        <taxon>Bacteria</taxon>
        <taxon>Pseudomonadati</taxon>
        <taxon>Pseudomonadota</taxon>
        <taxon>Betaproteobacteria</taxon>
        <taxon>Neisseriales</taxon>
        <taxon>Neisseriaceae</taxon>
        <taxon>Vitreoscilla</taxon>
    </lineage>
</organism>
<dbReference type="KEGG" id="vff:VITFI_CDS2118"/>
<reference evidence="2 3" key="1">
    <citation type="submission" date="2017-07" db="EMBL/GenBank/DDBJ databases">
        <title>Complete Genome Sequence of the cosmetic ferment Vitreoscilla filiformis (ATCC15551).</title>
        <authorList>
            <person name="Contreras S."/>
            <person name="Sagory-Zalkind P."/>
            <person name="Blanquart H."/>
            <person name="Iltis A."/>
            <person name="Morand S.C."/>
        </authorList>
    </citation>
    <scope>NUCLEOTIDE SEQUENCE [LARGE SCALE GENOMIC DNA]</scope>
    <source>
        <strain evidence="2 3">ATCC 15551</strain>
    </source>
</reference>
<dbReference type="AlphaFoldDB" id="A0A221KFV1"/>
<proteinExistence type="predicted"/>
<evidence type="ECO:0000256" key="1">
    <source>
        <dbReference type="SAM" id="Phobius"/>
    </source>
</evidence>
<dbReference type="EMBL" id="CP022423">
    <property type="protein sequence ID" value="ASM77896.1"/>
    <property type="molecule type" value="Genomic_DNA"/>
</dbReference>
<accession>A0A221KFV1</accession>
<keyword evidence="1" id="KW-1133">Transmembrane helix</keyword>
<keyword evidence="1" id="KW-0812">Transmembrane</keyword>
<feature type="transmembrane region" description="Helical" evidence="1">
    <location>
        <begin position="90"/>
        <end position="115"/>
    </location>
</feature>
<name>A0A221KFV1_VITFI</name>
<gene>
    <name evidence="2" type="ORF">VITFI_CDS2118</name>
</gene>
<evidence type="ECO:0000313" key="3">
    <source>
        <dbReference type="Proteomes" id="UP000199729"/>
    </source>
</evidence>
<dbReference type="Proteomes" id="UP000199729">
    <property type="component" value="Chromosome"/>
</dbReference>
<keyword evidence="1" id="KW-0472">Membrane</keyword>
<keyword evidence="3" id="KW-1185">Reference proteome</keyword>